<evidence type="ECO:0000313" key="3">
    <source>
        <dbReference type="EMBL" id="KAH6589009.1"/>
    </source>
</evidence>
<evidence type="ECO:0000256" key="2">
    <source>
        <dbReference type="SAM" id="SignalP"/>
    </source>
</evidence>
<proteinExistence type="predicted"/>
<feature type="compositionally biased region" description="Basic residues" evidence="1">
    <location>
        <begin position="74"/>
        <end position="83"/>
    </location>
</feature>
<comment type="caution">
    <text evidence="3">The sequence shown here is derived from an EMBL/GenBank/DDBJ whole genome shotgun (WGS) entry which is preliminary data.</text>
</comment>
<sequence length="216" mass="24236">MRWVMKVYVITLLAAMITVVSACSRPPCPATTTADQHLRSHRSQHQRQDQSPTSRRAHYLSKYRQRHDQPPTSRKAHYLSKHNQRQDQSPTSRSARYLQKYKQTRSNMFKPIIPRPTGVKPFLPQPTGLKPFLPQSTGVKPFLPQPTGNQSAIPQPTNSQSTDSQPTGFPSTPQINQHHIEANNQTEPQTSGHLYSEVAPLGISASAIIMAILAIF</sequence>
<dbReference type="Proteomes" id="UP001648503">
    <property type="component" value="Unassembled WGS sequence"/>
</dbReference>
<reference evidence="3 4" key="1">
    <citation type="submission" date="2021-02" db="EMBL/GenBank/DDBJ databases">
        <title>Variation within the Batrachochytrium salamandrivorans European outbreak.</title>
        <authorList>
            <person name="Kelly M."/>
            <person name="Pasmans F."/>
            <person name="Shea T.P."/>
            <person name="Munoz J.F."/>
            <person name="Carranza S."/>
            <person name="Cuomo C.A."/>
            <person name="Martel A."/>
        </authorList>
    </citation>
    <scope>NUCLEOTIDE SEQUENCE [LARGE SCALE GENOMIC DNA]</scope>
    <source>
        <strain evidence="3 4">AMFP18/2</strain>
    </source>
</reference>
<dbReference type="PROSITE" id="PS51257">
    <property type="entry name" value="PROKAR_LIPOPROTEIN"/>
    <property type="match status" value="1"/>
</dbReference>
<feature type="chain" id="PRO_5045438529" evidence="2">
    <location>
        <begin position="23"/>
        <end position="216"/>
    </location>
</feature>
<evidence type="ECO:0000256" key="1">
    <source>
        <dbReference type="SAM" id="MobiDB-lite"/>
    </source>
</evidence>
<feature type="compositionally biased region" description="Polar residues" evidence="1">
    <location>
        <begin position="146"/>
        <end position="175"/>
    </location>
</feature>
<gene>
    <name evidence="3" type="ORF">BASA50_010325</name>
</gene>
<protein>
    <submittedName>
        <fullName evidence="3">Uncharacterized protein</fullName>
    </submittedName>
</protein>
<name>A0ABQ8F1L1_9FUNG</name>
<feature type="signal peptide" evidence="2">
    <location>
        <begin position="1"/>
        <end position="22"/>
    </location>
</feature>
<keyword evidence="4" id="KW-1185">Reference proteome</keyword>
<organism evidence="3 4">
    <name type="scientific">Batrachochytrium salamandrivorans</name>
    <dbReference type="NCBI Taxonomy" id="1357716"/>
    <lineage>
        <taxon>Eukaryota</taxon>
        <taxon>Fungi</taxon>
        <taxon>Fungi incertae sedis</taxon>
        <taxon>Chytridiomycota</taxon>
        <taxon>Chytridiomycota incertae sedis</taxon>
        <taxon>Chytridiomycetes</taxon>
        <taxon>Rhizophydiales</taxon>
        <taxon>Rhizophydiales incertae sedis</taxon>
        <taxon>Batrachochytrium</taxon>
    </lineage>
</organism>
<accession>A0ABQ8F1L1</accession>
<keyword evidence="2" id="KW-0732">Signal</keyword>
<feature type="compositionally biased region" description="Basic residues" evidence="1">
    <location>
        <begin position="55"/>
        <end position="65"/>
    </location>
</feature>
<dbReference type="EMBL" id="JAFCIX010000479">
    <property type="protein sequence ID" value="KAH6589009.1"/>
    <property type="molecule type" value="Genomic_DNA"/>
</dbReference>
<evidence type="ECO:0000313" key="4">
    <source>
        <dbReference type="Proteomes" id="UP001648503"/>
    </source>
</evidence>
<feature type="region of interest" description="Disordered" evidence="1">
    <location>
        <begin position="30"/>
        <end position="175"/>
    </location>
</feature>